<keyword evidence="9" id="KW-0687">Ribonucleoprotein</keyword>
<keyword evidence="4" id="KW-0832">Ubl conjugation</keyword>
<dbReference type="SUPFAM" id="SSF54736">
    <property type="entry name" value="ClpS-like"/>
    <property type="match status" value="1"/>
</dbReference>
<feature type="domain" description="Large ribosomal subunit protein bL12 oligomerization" evidence="14">
    <location>
        <begin position="50"/>
        <end position="99"/>
    </location>
</feature>
<dbReference type="InterPro" id="IPR000206">
    <property type="entry name" value="Ribosomal_bL12"/>
</dbReference>
<organism evidence="16">
    <name type="scientific">Thrips palmi</name>
    <name type="common">Melon thrips</name>
    <dbReference type="NCBI Taxonomy" id="161013"/>
    <lineage>
        <taxon>Eukaryota</taxon>
        <taxon>Metazoa</taxon>
        <taxon>Ecdysozoa</taxon>
        <taxon>Arthropoda</taxon>
        <taxon>Hexapoda</taxon>
        <taxon>Insecta</taxon>
        <taxon>Pterygota</taxon>
        <taxon>Neoptera</taxon>
        <taxon>Paraneoptera</taxon>
        <taxon>Thysanoptera</taxon>
        <taxon>Terebrantia</taxon>
        <taxon>Thripoidea</taxon>
        <taxon>Thripidae</taxon>
        <taxon>Thrips</taxon>
    </lineage>
</organism>
<name>A0A6P8Z190_THRPL</name>
<comment type="subcellular location">
    <subcellularLocation>
        <location evidence="1">Mitochondrion</location>
    </subcellularLocation>
</comment>
<dbReference type="CTD" id="6182"/>
<dbReference type="Gene3D" id="1.20.5.710">
    <property type="entry name" value="Single helix bin"/>
    <property type="match status" value="1"/>
</dbReference>
<dbReference type="InterPro" id="IPR036235">
    <property type="entry name" value="Ribosomal_bL12_oligo_N_sf"/>
</dbReference>
<dbReference type="Proteomes" id="UP000515158">
    <property type="component" value="Unplaced"/>
</dbReference>
<evidence type="ECO:0000259" key="13">
    <source>
        <dbReference type="Pfam" id="PF00542"/>
    </source>
</evidence>
<dbReference type="AlphaFoldDB" id="A0A6P8Z190"/>
<dbReference type="Gene3D" id="3.30.1390.10">
    <property type="match status" value="1"/>
</dbReference>
<dbReference type="GO" id="GO:0003729">
    <property type="term" value="F:mRNA binding"/>
    <property type="evidence" value="ECO:0007669"/>
    <property type="project" value="TreeGrafter"/>
</dbReference>
<keyword evidence="5" id="KW-0809">Transit peptide</keyword>
<dbReference type="GO" id="GO:0006412">
    <property type="term" value="P:translation"/>
    <property type="evidence" value="ECO:0007669"/>
    <property type="project" value="InterPro"/>
</dbReference>
<dbReference type="FunFam" id="3.30.1390.10:FF:000001">
    <property type="entry name" value="50S ribosomal protein L7/L12"/>
    <property type="match status" value="1"/>
</dbReference>
<evidence type="ECO:0000313" key="15">
    <source>
        <dbReference type="Proteomes" id="UP000515158"/>
    </source>
</evidence>
<evidence type="ECO:0000256" key="1">
    <source>
        <dbReference type="ARBA" id="ARBA00004173"/>
    </source>
</evidence>
<dbReference type="GeneID" id="117646490"/>
<dbReference type="InterPro" id="IPR014719">
    <property type="entry name" value="Ribosomal_bL12_C/ClpS-like"/>
</dbReference>
<keyword evidence="7" id="KW-0007">Acetylation</keyword>
<dbReference type="PANTHER" id="PTHR45987">
    <property type="entry name" value="39S RIBOSOMAL PROTEIN L12"/>
    <property type="match status" value="1"/>
</dbReference>
<dbReference type="FunCoup" id="A0A6P8Z190">
    <property type="interactions" value="1459"/>
</dbReference>
<dbReference type="InterPro" id="IPR008932">
    <property type="entry name" value="Ribosomal_bL12_oligo"/>
</dbReference>
<evidence type="ECO:0000313" key="16">
    <source>
        <dbReference type="RefSeq" id="XP_034243371.1"/>
    </source>
</evidence>
<dbReference type="InParanoid" id="A0A6P8Z190"/>
<comment type="similarity">
    <text evidence="2">Belongs to the bacterial ribosomal protein bL12 family.</text>
</comment>
<dbReference type="Pfam" id="PF16320">
    <property type="entry name" value="Ribosomal_L12_N"/>
    <property type="match status" value="1"/>
</dbReference>
<evidence type="ECO:0000256" key="11">
    <source>
        <dbReference type="ARBA" id="ARBA00072684"/>
    </source>
</evidence>
<sequence>MQAVRTSLRRCFSQWDAVQSCCGNVAVRHLSAEAMPAPTPDNAHKTYPLKIEKIVNEIAGLTLIEVADLSELLKKRLNLPDAPVMPMGGFVPAAAAAAAAPAEEAEEAVKNSFNVKIVKFDEKQKVPLIKCVKGLMEGMNLVQAKKLIESAPVLLKENVEKEEAEKIKKELLALGAEVTLE</sequence>
<evidence type="ECO:0000256" key="5">
    <source>
        <dbReference type="ARBA" id="ARBA00022946"/>
    </source>
</evidence>
<evidence type="ECO:0000256" key="9">
    <source>
        <dbReference type="ARBA" id="ARBA00023274"/>
    </source>
</evidence>
<dbReference type="OrthoDB" id="250175at2759"/>
<dbReference type="RefSeq" id="XP_034243371.1">
    <property type="nucleotide sequence ID" value="XM_034387480.1"/>
</dbReference>
<evidence type="ECO:0000256" key="3">
    <source>
        <dbReference type="ARBA" id="ARBA00022499"/>
    </source>
</evidence>
<evidence type="ECO:0000256" key="10">
    <source>
        <dbReference type="ARBA" id="ARBA00058301"/>
    </source>
</evidence>
<dbReference type="PANTHER" id="PTHR45987:SF4">
    <property type="entry name" value="LARGE RIBOSOMAL SUBUNIT PROTEIN BL12M"/>
    <property type="match status" value="1"/>
</dbReference>
<dbReference type="GO" id="GO:0003735">
    <property type="term" value="F:structural constituent of ribosome"/>
    <property type="evidence" value="ECO:0007669"/>
    <property type="project" value="InterPro"/>
</dbReference>
<comment type="function">
    <text evidence="10">As a component of the mitochondrial large ribosomal subunit, plays a role in mitochondrial translation. When present in mitochondria as a free protein not associated with the ribosome, associates with mitochondrial RNA polymerase POLRMT to activate transcription. Required for POLRMT stability.</text>
</comment>
<dbReference type="SUPFAM" id="SSF48300">
    <property type="entry name" value="Ribosomal protein L7/12, oligomerisation (N-terminal) domain"/>
    <property type="match status" value="1"/>
</dbReference>
<evidence type="ECO:0000256" key="6">
    <source>
        <dbReference type="ARBA" id="ARBA00022980"/>
    </source>
</evidence>
<dbReference type="GO" id="GO:0005762">
    <property type="term" value="C:mitochondrial large ribosomal subunit"/>
    <property type="evidence" value="ECO:0007669"/>
    <property type="project" value="TreeGrafter"/>
</dbReference>
<dbReference type="Pfam" id="PF00542">
    <property type="entry name" value="Ribosomal_L12"/>
    <property type="match status" value="1"/>
</dbReference>
<dbReference type="KEGG" id="tpal:117646490"/>
<keyword evidence="8" id="KW-0496">Mitochondrion</keyword>
<dbReference type="HAMAP" id="MF_00368">
    <property type="entry name" value="Ribosomal_bL12"/>
    <property type="match status" value="1"/>
</dbReference>
<evidence type="ECO:0000256" key="2">
    <source>
        <dbReference type="ARBA" id="ARBA00007197"/>
    </source>
</evidence>
<keyword evidence="3" id="KW-1017">Isopeptide bond</keyword>
<dbReference type="InterPro" id="IPR013823">
    <property type="entry name" value="Ribosomal_bL12_C"/>
</dbReference>
<feature type="domain" description="Large ribosomal subunit protein bL12 C-terminal" evidence="13">
    <location>
        <begin position="113"/>
        <end position="181"/>
    </location>
</feature>
<reference evidence="16" key="1">
    <citation type="submission" date="2025-08" db="UniProtKB">
        <authorList>
            <consortium name="RefSeq"/>
        </authorList>
    </citation>
    <scope>IDENTIFICATION</scope>
    <source>
        <tissue evidence="16">Total insect</tissue>
    </source>
</reference>
<evidence type="ECO:0000256" key="8">
    <source>
        <dbReference type="ARBA" id="ARBA00023128"/>
    </source>
</evidence>
<keyword evidence="6 16" id="KW-0689">Ribosomal protein</keyword>
<protein>
    <recommendedName>
        <fullName evidence="11">Large ribosomal subunit protein bL12m</fullName>
    </recommendedName>
    <alternativeName>
        <fullName evidence="12">39S ribosomal protein L12, mitochondrial</fullName>
    </alternativeName>
</protein>
<evidence type="ECO:0000256" key="12">
    <source>
        <dbReference type="ARBA" id="ARBA00075329"/>
    </source>
</evidence>
<accession>A0A6P8Z190</accession>
<keyword evidence="15" id="KW-1185">Reference proteome</keyword>
<gene>
    <name evidence="16" type="primary">LOC117646490</name>
</gene>
<dbReference type="FunFam" id="1.20.5.710:FF:000006">
    <property type="entry name" value="39S ribosomal protein L12, mitochondrial"/>
    <property type="match status" value="1"/>
</dbReference>
<evidence type="ECO:0000256" key="7">
    <source>
        <dbReference type="ARBA" id="ARBA00022990"/>
    </source>
</evidence>
<dbReference type="GO" id="GO:0005743">
    <property type="term" value="C:mitochondrial inner membrane"/>
    <property type="evidence" value="ECO:0007669"/>
    <property type="project" value="UniProtKB-ARBA"/>
</dbReference>
<evidence type="ECO:0000256" key="4">
    <source>
        <dbReference type="ARBA" id="ARBA00022843"/>
    </source>
</evidence>
<proteinExistence type="inferred from homology"/>
<evidence type="ECO:0000259" key="14">
    <source>
        <dbReference type="Pfam" id="PF16320"/>
    </source>
</evidence>